<reference evidence="2 3" key="1">
    <citation type="submission" date="2023-02" db="EMBL/GenBank/DDBJ databases">
        <title>Genome sequence of Sphingobacterium sp. KACC 22765.</title>
        <authorList>
            <person name="Kim S."/>
            <person name="Heo J."/>
            <person name="Kwon S.-W."/>
        </authorList>
    </citation>
    <scope>NUCLEOTIDE SEQUENCE [LARGE SCALE GENOMIC DNA]</scope>
    <source>
        <strain evidence="2 3">KACC 22765</strain>
    </source>
</reference>
<dbReference type="PANTHER" id="PTHR36503:SF1">
    <property type="entry name" value="BLR2520 PROTEIN"/>
    <property type="match status" value="1"/>
</dbReference>
<evidence type="ECO:0000313" key="3">
    <source>
        <dbReference type="Proteomes" id="UP001221558"/>
    </source>
</evidence>
<dbReference type="RefSeq" id="WP_274268383.1">
    <property type="nucleotide sequence ID" value="NZ_CP117880.1"/>
</dbReference>
<protein>
    <submittedName>
        <fullName evidence="2">VOC family protein</fullName>
    </submittedName>
</protein>
<evidence type="ECO:0000313" key="2">
    <source>
        <dbReference type="EMBL" id="WDF69670.1"/>
    </source>
</evidence>
<accession>A0ABY7WMX2</accession>
<dbReference type="InterPro" id="IPR029068">
    <property type="entry name" value="Glyas_Bleomycin-R_OHBP_Dase"/>
</dbReference>
<dbReference type="Proteomes" id="UP001221558">
    <property type="component" value="Chromosome"/>
</dbReference>
<dbReference type="PANTHER" id="PTHR36503">
    <property type="entry name" value="BLR2520 PROTEIN"/>
    <property type="match status" value="1"/>
</dbReference>
<dbReference type="Gene3D" id="3.10.180.10">
    <property type="entry name" value="2,3-Dihydroxybiphenyl 1,2-Dioxygenase, domain 1"/>
    <property type="match status" value="1"/>
</dbReference>
<dbReference type="SUPFAM" id="SSF54593">
    <property type="entry name" value="Glyoxalase/Bleomycin resistance protein/Dihydroxybiphenyl dioxygenase"/>
    <property type="match status" value="1"/>
</dbReference>
<evidence type="ECO:0000259" key="1">
    <source>
        <dbReference type="PROSITE" id="PS51819"/>
    </source>
</evidence>
<proteinExistence type="predicted"/>
<name>A0ABY7WMX2_9SPHI</name>
<keyword evidence="3" id="KW-1185">Reference proteome</keyword>
<dbReference type="PROSITE" id="PS51819">
    <property type="entry name" value="VOC"/>
    <property type="match status" value="1"/>
</dbReference>
<dbReference type="EMBL" id="CP117880">
    <property type="protein sequence ID" value="WDF69670.1"/>
    <property type="molecule type" value="Genomic_DNA"/>
</dbReference>
<dbReference type="Pfam" id="PF00903">
    <property type="entry name" value="Glyoxalase"/>
    <property type="match status" value="1"/>
</dbReference>
<gene>
    <name evidence="2" type="ORF">PQ465_04635</name>
</gene>
<dbReference type="InterPro" id="IPR004360">
    <property type="entry name" value="Glyas_Fos-R_dOase_dom"/>
</dbReference>
<organism evidence="2 3">
    <name type="scientific">Sphingobacterium oryzagri</name>
    <dbReference type="NCBI Taxonomy" id="3025669"/>
    <lineage>
        <taxon>Bacteria</taxon>
        <taxon>Pseudomonadati</taxon>
        <taxon>Bacteroidota</taxon>
        <taxon>Sphingobacteriia</taxon>
        <taxon>Sphingobacteriales</taxon>
        <taxon>Sphingobacteriaceae</taxon>
        <taxon>Sphingobacterium</taxon>
    </lineage>
</organism>
<dbReference type="InterPro" id="IPR037523">
    <property type="entry name" value="VOC_core"/>
</dbReference>
<feature type="domain" description="VOC" evidence="1">
    <location>
        <begin position="4"/>
        <end position="125"/>
    </location>
</feature>
<sequence length="135" mass="14901">MKAKVNFITLAVKDLAASKLFYEQAFEFPVGEVSHELCLFNLEDDFYLALQQTDAQLPQATALETSVNSAGFILSHQTGSVEEVDAIVAQATGHGAVEVSTLREEWGYAVTITDLDGHHWEIVYTAHDATRNENE</sequence>